<dbReference type="Gene3D" id="3.30.565.10">
    <property type="entry name" value="Histidine kinase-like ATPase, C-terminal domain"/>
    <property type="match status" value="1"/>
</dbReference>
<feature type="transmembrane region" description="Helical" evidence="17">
    <location>
        <begin position="356"/>
        <end position="378"/>
    </location>
</feature>
<dbReference type="InterPro" id="IPR005467">
    <property type="entry name" value="His_kinase_dom"/>
</dbReference>
<dbReference type="Pfam" id="PF00072">
    <property type="entry name" value="Response_reg"/>
    <property type="match status" value="1"/>
</dbReference>
<accession>A0A926VFH6</accession>
<evidence type="ECO:0000256" key="7">
    <source>
        <dbReference type="ARBA" id="ARBA00022679"/>
    </source>
</evidence>
<feature type="domain" description="Histidine kinase" evidence="18">
    <location>
        <begin position="450"/>
        <end position="685"/>
    </location>
</feature>
<dbReference type="Pfam" id="PF02743">
    <property type="entry name" value="dCache_1"/>
    <property type="match status" value="1"/>
</dbReference>
<keyword evidence="8 17" id="KW-0812">Transmembrane</keyword>
<evidence type="ECO:0000256" key="1">
    <source>
        <dbReference type="ARBA" id="ARBA00000085"/>
    </source>
</evidence>
<feature type="repeat" description="TPR" evidence="15">
    <location>
        <begin position="1072"/>
        <end position="1105"/>
    </location>
</feature>
<name>A0A926VFH6_9CYAN</name>
<dbReference type="Pfam" id="PF00211">
    <property type="entry name" value="Guanylate_cyc"/>
    <property type="match status" value="1"/>
</dbReference>
<dbReference type="Gene3D" id="6.10.340.10">
    <property type="match status" value="1"/>
</dbReference>
<evidence type="ECO:0000259" key="21">
    <source>
        <dbReference type="PROSITE" id="PS50885"/>
    </source>
</evidence>
<evidence type="ECO:0000256" key="8">
    <source>
        <dbReference type="ARBA" id="ARBA00022692"/>
    </source>
</evidence>
<evidence type="ECO:0000256" key="15">
    <source>
        <dbReference type="PROSITE-ProRule" id="PRU00339"/>
    </source>
</evidence>
<gene>
    <name evidence="22" type="ORF">H6G03_17265</name>
</gene>
<evidence type="ECO:0000256" key="9">
    <source>
        <dbReference type="ARBA" id="ARBA00022777"/>
    </source>
</evidence>
<dbReference type="SUPFAM" id="SSF55073">
    <property type="entry name" value="Nucleotide cyclase"/>
    <property type="match status" value="1"/>
</dbReference>
<feature type="coiled-coil region" evidence="16">
    <location>
        <begin position="420"/>
        <end position="450"/>
    </location>
</feature>
<dbReference type="InterPro" id="IPR001789">
    <property type="entry name" value="Sig_transdc_resp-reg_receiver"/>
</dbReference>
<evidence type="ECO:0000256" key="3">
    <source>
        <dbReference type="ARBA" id="ARBA00006402"/>
    </source>
</evidence>
<comment type="catalytic activity">
    <reaction evidence="1">
        <text>ATP + protein L-histidine = ADP + protein N-phospho-L-histidine.</text>
        <dbReference type="EC" id="2.7.13.3"/>
    </reaction>
</comment>
<dbReference type="AlphaFoldDB" id="A0A926VFH6"/>
<keyword evidence="5" id="KW-1003">Cell membrane</keyword>
<comment type="caution">
    <text evidence="22">The sequence shown here is derived from an EMBL/GenBank/DDBJ whole genome shotgun (WGS) entry which is preliminary data.</text>
</comment>
<evidence type="ECO:0000256" key="2">
    <source>
        <dbReference type="ARBA" id="ARBA00004651"/>
    </source>
</evidence>
<dbReference type="GO" id="GO:0000155">
    <property type="term" value="F:phosphorelay sensor kinase activity"/>
    <property type="evidence" value="ECO:0007669"/>
    <property type="project" value="InterPro"/>
</dbReference>
<dbReference type="InterPro" id="IPR011006">
    <property type="entry name" value="CheY-like_superfamily"/>
</dbReference>
<sequence>MLILKGALYNISGKVRLRTMLVVPFVLQIVAAVGLVGYLSFRNGQRAIDDLATQLNKEIGVRINQHVADYLDKSYNVLLLIEAGVQSRNLQLDNFPGLRRYFWQVVQKEKVESYIYFGNERGEFVGVERMEDGTAELRLRTTATAPIREIYFLDEFGGKQKLLKSAEYDPRTRPWYEAAKLAGKATWSPIFSSFSRENTSLVVSPVRPIYDSNNRLLGVLSINLSLRRITEFLKSLEISPHGQSFIIERSGELIASSTISQPFIIKGEGKDREIDRIPADNSPNEIVSSTTRYLKEHFGDFAAIDGSQNLKFKIEDSWHYVEVMPIRDGRGIDWLAVVVIPESDFMAQIYANTRHTLLLCSLALLLAIIVGIFTAGWITRPILKVSIASEEIAAGKLEQHIEPSNIIEIEKLTNSFNSMAKQLQDYFAALEKQNEDLKHLDQLKNEFLANTSHELRTPLNGIIGIAESLIDGATGELPQTTQANLNLIVSSGRRLSNLINDILDFSKLRHKNIELQLKAVDLRSITNVILTLSQPLAAHKNLKLINSIPADFPPAEADENRLQQILHNLVGNAIKFTPAGTVEVLAELVPFEKVLASPDRSQIPNPKCKIQITVSDTGIGIPEDKFDRIFESFEQAEGSTARDYGGTGLGLAVTKKLVQLHGGELSVKSKVGEGSQFTFTLPISSIGKVEVSKSITAIKDDRNIELTTSILSQHLEATINTQKQFKVLIVDDEPINRQVLINNLSLYNYAITEASNGQEALAEMENGFIPDLILLDVMMPRMTGYEVAQKIRDRFPAYELPIVMLTAKNQVTDIVEGFESGANDYLSKPIQKKEMLARIKTHISLAKLTSAYGRFVPRNFLKFLEKESIIDVRLGDQVQQQMTVMFSDIRSFTTLSEAMTPQETFNFINSYLSRVSPAIRQHNGFIDKYIGDAIMALFPESANDAVQAAIAMQKEVETYNQDRQKMGYAPIAIGIGLHTGNLMLGTIGESERMETTVIADAVNLASRLEGLTKLYGAGILISHKTLCCLDYYEEQHFRFLDRVTVKGKKSAVAVFEVYEGDEPEQKRLKSQTQARFEVAVFLYYQKQFEEAQQIFQEVLQVNPQDKAAIVYIKRCEHHRLYGVPEGWDGVQAIDEK</sequence>
<dbReference type="CDD" id="cd12913">
    <property type="entry name" value="PDC1_MCP_like"/>
    <property type="match status" value="1"/>
</dbReference>
<dbReference type="PROSITE" id="PS50125">
    <property type="entry name" value="GUANYLATE_CYCLASE_2"/>
    <property type="match status" value="1"/>
</dbReference>
<dbReference type="SUPFAM" id="SSF55874">
    <property type="entry name" value="ATPase domain of HSP90 chaperone/DNA topoisomerase II/histidine kinase"/>
    <property type="match status" value="1"/>
</dbReference>
<dbReference type="GO" id="GO:0009927">
    <property type="term" value="F:histidine phosphotransfer kinase activity"/>
    <property type="evidence" value="ECO:0007669"/>
    <property type="project" value="TreeGrafter"/>
</dbReference>
<dbReference type="FunFam" id="3.30.565.10:FF:000010">
    <property type="entry name" value="Sensor histidine kinase RcsC"/>
    <property type="match status" value="1"/>
</dbReference>
<evidence type="ECO:0000256" key="17">
    <source>
        <dbReference type="SAM" id="Phobius"/>
    </source>
</evidence>
<dbReference type="Gene3D" id="3.30.450.20">
    <property type="entry name" value="PAS domain"/>
    <property type="match status" value="1"/>
</dbReference>
<evidence type="ECO:0000256" key="4">
    <source>
        <dbReference type="ARBA" id="ARBA00012438"/>
    </source>
</evidence>
<keyword evidence="9" id="KW-0418">Kinase</keyword>
<evidence type="ECO:0000313" key="22">
    <source>
        <dbReference type="EMBL" id="MBD2182791.1"/>
    </source>
</evidence>
<proteinExistence type="inferred from homology"/>
<dbReference type="InterPro" id="IPR003660">
    <property type="entry name" value="HAMP_dom"/>
</dbReference>
<dbReference type="CDD" id="cd06225">
    <property type="entry name" value="HAMP"/>
    <property type="match status" value="1"/>
</dbReference>
<evidence type="ECO:0000256" key="5">
    <source>
        <dbReference type="ARBA" id="ARBA00022475"/>
    </source>
</evidence>
<keyword evidence="16" id="KW-0175">Coiled coil</keyword>
<dbReference type="InterPro" id="IPR019734">
    <property type="entry name" value="TPR_rpt"/>
</dbReference>
<dbReference type="SMART" id="SM00304">
    <property type="entry name" value="HAMP"/>
    <property type="match status" value="1"/>
</dbReference>
<keyword evidence="12 17" id="KW-0472">Membrane</keyword>
<dbReference type="SMART" id="SM00044">
    <property type="entry name" value="CYCc"/>
    <property type="match status" value="1"/>
</dbReference>
<dbReference type="CDD" id="cd16922">
    <property type="entry name" value="HATPase_EvgS-ArcB-TorS-like"/>
    <property type="match status" value="1"/>
</dbReference>
<keyword evidence="7" id="KW-0808">Transferase</keyword>
<dbReference type="Gene3D" id="3.40.50.2300">
    <property type="match status" value="1"/>
</dbReference>
<dbReference type="PRINTS" id="PR00344">
    <property type="entry name" value="BCTRLSENSOR"/>
</dbReference>
<dbReference type="SUPFAM" id="SSF52172">
    <property type="entry name" value="CheY-like"/>
    <property type="match status" value="1"/>
</dbReference>
<evidence type="ECO:0000256" key="12">
    <source>
        <dbReference type="ARBA" id="ARBA00023136"/>
    </source>
</evidence>
<dbReference type="Pfam" id="PF00672">
    <property type="entry name" value="HAMP"/>
    <property type="match status" value="1"/>
</dbReference>
<feature type="transmembrane region" description="Helical" evidence="17">
    <location>
        <begin position="20"/>
        <end position="41"/>
    </location>
</feature>
<keyword evidence="15" id="KW-0802">TPR repeat</keyword>
<dbReference type="SMART" id="SM00388">
    <property type="entry name" value="HisKA"/>
    <property type="match status" value="1"/>
</dbReference>
<evidence type="ECO:0000256" key="6">
    <source>
        <dbReference type="ARBA" id="ARBA00022553"/>
    </source>
</evidence>
<feature type="domain" description="Response regulatory" evidence="19">
    <location>
        <begin position="726"/>
        <end position="843"/>
    </location>
</feature>
<dbReference type="SUPFAM" id="SSF48452">
    <property type="entry name" value="TPR-like"/>
    <property type="match status" value="1"/>
</dbReference>
<dbReference type="PANTHER" id="PTHR43047">
    <property type="entry name" value="TWO-COMPONENT HISTIDINE PROTEIN KINASE"/>
    <property type="match status" value="1"/>
</dbReference>
<dbReference type="SUPFAM" id="SSF47384">
    <property type="entry name" value="Homodimeric domain of signal transducing histidine kinase"/>
    <property type="match status" value="1"/>
</dbReference>
<dbReference type="SMART" id="SM00387">
    <property type="entry name" value="HATPase_c"/>
    <property type="match status" value="1"/>
</dbReference>
<dbReference type="GO" id="GO:0009190">
    <property type="term" value="P:cyclic nucleotide biosynthetic process"/>
    <property type="evidence" value="ECO:0007669"/>
    <property type="project" value="InterPro"/>
</dbReference>
<evidence type="ECO:0000256" key="13">
    <source>
        <dbReference type="ARBA" id="ARBA00074306"/>
    </source>
</evidence>
<dbReference type="PANTHER" id="PTHR43047:SF72">
    <property type="entry name" value="OSMOSENSING HISTIDINE PROTEIN KINASE SLN1"/>
    <property type="match status" value="1"/>
</dbReference>
<evidence type="ECO:0000259" key="18">
    <source>
        <dbReference type="PROSITE" id="PS50109"/>
    </source>
</evidence>
<dbReference type="PROSITE" id="PS50109">
    <property type="entry name" value="HIS_KIN"/>
    <property type="match status" value="1"/>
</dbReference>
<dbReference type="SMART" id="SM00448">
    <property type="entry name" value="REC"/>
    <property type="match status" value="1"/>
</dbReference>
<feature type="domain" description="HAMP" evidence="21">
    <location>
        <begin position="376"/>
        <end position="428"/>
    </location>
</feature>
<dbReference type="RefSeq" id="WP_190465852.1">
    <property type="nucleotide sequence ID" value="NZ_JACJPW010000042.1"/>
</dbReference>
<dbReference type="SUPFAM" id="SSF158472">
    <property type="entry name" value="HAMP domain-like"/>
    <property type="match status" value="1"/>
</dbReference>
<evidence type="ECO:0000256" key="14">
    <source>
        <dbReference type="PROSITE-ProRule" id="PRU00169"/>
    </source>
</evidence>
<dbReference type="InterPro" id="IPR029787">
    <property type="entry name" value="Nucleotide_cyclase"/>
</dbReference>
<protein>
    <recommendedName>
        <fullName evidence="13">Circadian input-output histidine kinase CikA</fullName>
        <ecNumber evidence="4">2.7.13.3</ecNumber>
    </recommendedName>
</protein>
<keyword evidence="6 14" id="KW-0597">Phosphoprotein</keyword>
<feature type="modified residue" description="4-aspartylphosphate" evidence="14">
    <location>
        <position position="776"/>
    </location>
</feature>
<dbReference type="CDD" id="cd00082">
    <property type="entry name" value="HisKA"/>
    <property type="match status" value="1"/>
</dbReference>
<dbReference type="PROSITE" id="PS50885">
    <property type="entry name" value="HAMP"/>
    <property type="match status" value="1"/>
</dbReference>
<keyword evidence="10 17" id="KW-1133">Transmembrane helix</keyword>
<dbReference type="InterPro" id="IPR033479">
    <property type="entry name" value="dCache_1"/>
</dbReference>
<dbReference type="PROSITE" id="PS50110">
    <property type="entry name" value="RESPONSE_REGULATORY"/>
    <property type="match status" value="1"/>
</dbReference>
<evidence type="ECO:0000256" key="16">
    <source>
        <dbReference type="SAM" id="Coils"/>
    </source>
</evidence>
<comment type="similarity">
    <text evidence="3">In the N-terminal section; belongs to the phytochrome family.</text>
</comment>
<dbReference type="GO" id="GO:0004016">
    <property type="term" value="F:adenylate cyclase activity"/>
    <property type="evidence" value="ECO:0007669"/>
    <property type="project" value="UniProtKB-ARBA"/>
</dbReference>
<evidence type="ECO:0000256" key="10">
    <source>
        <dbReference type="ARBA" id="ARBA00022989"/>
    </source>
</evidence>
<dbReference type="InterPro" id="IPR036890">
    <property type="entry name" value="HATPase_C_sf"/>
</dbReference>
<dbReference type="InterPro" id="IPR036097">
    <property type="entry name" value="HisK_dim/P_sf"/>
</dbReference>
<dbReference type="InterPro" id="IPR001054">
    <property type="entry name" value="A/G_cyclase"/>
</dbReference>
<evidence type="ECO:0000313" key="23">
    <source>
        <dbReference type="Proteomes" id="UP000641646"/>
    </source>
</evidence>
<dbReference type="InterPro" id="IPR003594">
    <property type="entry name" value="HATPase_dom"/>
</dbReference>
<comment type="subcellular location">
    <subcellularLocation>
        <location evidence="2">Cell membrane</location>
        <topology evidence="2">Multi-pass membrane protein</topology>
    </subcellularLocation>
</comment>
<keyword evidence="23" id="KW-1185">Reference proteome</keyword>
<organism evidence="22 23">
    <name type="scientific">Aerosakkonema funiforme FACHB-1375</name>
    <dbReference type="NCBI Taxonomy" id="2949571"/>
    <lineage>
        <taxon>Bacteria</taxon>
        <taxon>Bacillati</taxon>
        <taxon>Cyanobacteriota</taxon>
        <taxon>Cyanophyceae</taxon>
        <taxon>Oscillatoriophycideae</taxon>
        <taxon>Aerosakkonematales</taxon>
        <taxon>Aerosakkonemataceae</taxon>
        <taxon>Aerosakkonema</taxon>
    </lineage>
</organism>
<reference evidence="22" key="2">
    <citation type="submission" date="2020-08" db="EMBL/GenBank/DDBJ databases">
        <authorList>
            <person name="Chen M."/>
            <person name="Teng W."/>
            <person name="Zhao L."/>
            <person name="Hu C."/>
            <person name="Zhou Y."/>
            <person name="Han B."/>
            <person name="Song L."/>
            <person name="Shu W."/>
        </authorList>
    </citation>
    <scope>NUCLEOTIDE SEQUENCE</scope>
    <source>
        <strain evidence="22">FACHB-1375</strain>
    </source>
</reference>
<dbReference type="Proteomes" id="UP000641646">
    <property type="component" value="Unassembled WGS sequence"/>
</dbReference>
<evidence type="ECO:0000259" key="19">
    <source>
        <dbReference type="PROSITE" id="PS50110"/>
    </source>
</evidence>
<feature type="domain" description="Guanylate cyclase" evidence="20">
    <location>
        <begin position="883"/>
        <end position="1009"/>
    </location>
</feature>
<dbReference type="EMBL" id="JACJPW010000042">
    <property type="protein sequence ID" value="MBD2182791.1"/>
    <property type="molecule type" value="Genomic_DNA"/>
</dbReference>
<keyword evidence="11" id="KW-0902">Two-component regulatory system</keyword>
<dbReference type="InterPro" id="IPR003661">
    <property type="entry name" value="HisK_dim/P_dom"/>
</dbReference>
<evidence type="ECO:0000259" key="20">
    <source>
        <dbReference type="PROSITE" id="PS50125"/>
    </source>
</evidence>
<reference evidence="22" key="1">
    <citation type="journal article" date="2015" name="ISME J.">
        <title>Draft Genome Sequence of Streptomyces incarnatus NRRL8089, which Produces the Nucleoside Antibiotic Sinefungin.</title>
        <authorList>
            <person name="Oshima K."/>
            <person name="Hattori M."/>
            <person name="Shimizu H."/>
            <person name="Fukuda K."/>
            <person name="Nemoto M."/>
            <person name="Inagaki K."/>
            <person name="Tamura T."/>
        </authorList>
    </citation>
    <scope>NUCLEOTIDE SEQUENCE</scope>
    <source>
        <strain evidence="22">FACHB-1375</strain>
    </source>
</reference>
<dbReference type="Pfam" id="PF02518">
    <property type="entry name" value="HATPase_c"/>
    <property type="match status" value="1"/>
</dbReference>
<dbReference type="InterPro" id="IPR004358">
    <property type="entry name" value="Sig_transdc_His_kin-like_C"/>
</dbReference>
<dbReference type="CDD" id="cd07302">
    <property type="entry name" value="CHD"/>
    <property type="match status" value="1"/>
</dbReference>
<dbReference type="InterPro" id="IPR011990">
    <property type="entry name" value="TPR-like_helical_dom_sf"/>
</dbReference>
<dbReference type="EC" id="2.7.13.3" evidence="4"/>
<dbReference type="Pfam" id="PF00512">
    <property type="entry name" value="HisKA"/>
    <property type="match status" value="1"/>
</dbReference>
<dbReference type="GO" id="GO:0005886">
    <property type="term" value="C:plasma membrane"/>
    <property type="evidence" value="ECO:0007669"/>
    <property type="project" value="UniProtKB-SubCell"/>
</dbReference>
<dbReference type="Gene3D" id="1.10.287.130">
    <property type="match status" value="1"/>
</dbReference>
<dbReference type="Gene3D" id="3.30.70.1230">
    <property type="entry name" value="Nucleotide cyclase"/>
    <property type="match status" value="1"/>
</dbReference>
<dbReference type="PROSITE" id="PS50005">
    <property type="entry name" value="TPR"/>
    <property type="match status" value="1"/>
</dbReference>
<evidence type="ECO:0000256" key="11">
    <source>
        <dbReference type="ARBA" id="ARBA00023012"/>
    </source>
</evidence>